<dbReference type="InterPro" id="IPR038765">
    <property type="entry name" value="Papain-like_cys_pep_sf"/>
</dbReference>
<dbReference type="AlphaFoldDB" id="A0A564Y9C9"/>
<evidence type="ECO:0000313" key="2">
    <source>
        <dbReference type="Proteomes" id="UP000321570"/>
    </source>
</evidence>
<dbReference type="InterPro" id="IPR053033">
    <property type="entry name" value="Androglobin-like"/>
</dbReference>
<name>A0A564Y9C9_HYMDI</name>
<proteinExistence type="predicted"/>
<evidence type="ECO:0008006" key="3">
    <source>
        <dbReference type="Google" id="ProtNLM"/>
    </source>
</evidence>
<dbReference type="SUPFAM" id="SSF54001">
    <property type="entry name" value="Cysteine proteinases"/>
    <property type="match status" value="1"/>
</dbReference>
<sequence length="389" mass="45273">MEGQIIWKEWSDHEISSESWTGEENQSTAKKVSVKSTKKIRKGKKLFIDSEYGLYFNEISTDSLTYRPSETSGRSNVFSRLPDILDVIEAFQNLPANMQPLFNNFIPDIISLISMNISNILPWLCIFPQYKPNKDSVTNLYNPNGKYSVRLNVLGKWRRIDIDDCIFVDENNQKLLPWLSFDDLWLPLLCKSLLKVSLFESKSTFSAFECMTGWPNYSLELHNISVIEIWDLLNGCLPGWIRSEINNAEHNDLKEYHPVVFAEVDKVDEMKLCENSRCGVTENFINQLKGTPQTVLLNMKRQESLTISEENPPIPSWKRIRGPPISLRKDEERDPVRSVFVQLLIHPIDGKTGVEKNEQYPNRSKYCGWLDIGDLWKYFKMIRIFYKPE</sequence>
<dbReference type="Proteomes" id="UP000321570">
    <property type="component" value="Unassembled WGS sequence"/>
</dbReference>
<reference evidence="1 2" key="1">
    <citation type="submission" date="2019-07" db="EMBL/GenBank/DDBJ databases">
        <authorList>
            <person name="Jastrzebski P J."/>
            <person name="Paukszto L."/>
            <person name="Jastrzebski P J."/>
        </authorList>
    </citation>
    <scope>NUCLEOTIDE SEQUENCE [LARGE SCALE GENOMIC DNA]</scope>
    <source>
        <strain evidence="1 2">WMS-il1</strain>
    </source>
</reference>
<protein>
    <recommendedName>
        <fullName evidence="3">Calpain catalytic domain-containing protein</fullName>
    </recommendedName>
</protein>
<dbReference type="EMBL" id="CABIJS010000111">
    <property type="protein sequence ID" value="VUZ43134.1"/>
    <property type="molecule type" value="Genomic_DNA"/>
</dbReference>
<keyword evidence="2" id="KW-1185">Reference proteome</keyword>
<accession>A0A564Y9C9</accession>
<organism evidence="1 2">
    <name type="scientific">Hymenolepis diminuta</name>
    <name type="common">Rat tapeworm</name>
    <dbReference type="NCBI Taxonomy" id="6216"/>
    <lineage>
        <taxon>Eukaryota</taxon>
        <taxon>Metazoa</taxon>
        <taxon>Spiralia</taxon>
        <taxon>Lophotrochozoa</taxon>
        <taxon>Platyhelminthes</taxon>
        <taxon>Cestoda</taxon>
        <taxon>Eucestoda</taxon>
        <taxon>Cyclophyllidea</taxon>
        <taxon>Hymenolepididae</taxon>
        <taxon>Hymenolepis</taxon>
    </lineage>
</organism>
<dbReference type="PANTHER" id="PTHR46298">
    <property type="entry name" value="ANDROGLOBIN"/>
    <property type="match status" value="1"/>
</dbReference>
<evidence type="ECO:0000313" key="1">
    <source>
        <dbReference type="EMBL" id="VUZ43134.1"/>
    </source>
</evidence>
<dbReference type="PANTHER" id="PTHR46298:SF1">
    <property type="entry name" value="ANDROGLOBIN"/>
    <property type="match status" value="1"/>
</dbReference>
<feature type="non-terminal residue" evidence="1">
    <location>
        <position position="389"/>
    </location>
</feature>
<gene>
    <name evidence="1" type="ORF">WMSIL1_LOCUS3910</name>
</gene>